<proteinExistence type="predicted"/>
<dbReference type="Proteomes" id="UP000627984">
    <property type="component" value="Unassembled WGS sequence"/>
</dbReference>
<name>A0AA37F407_9ACTN</name>
<reference evidence="2" key="1">
    <citation type="journal article" date="2014" name="Int. J. Syst. Evol. Microbiol.">
        <title>Complete genome sequence of Corynebacterium casei LMG S-19264T (=DSM 44701T), isolated from a smear-ripened cheese.</title>
        <authorList>
            <consortium name="US DOE Joint Genome Institute (JGI-PGF)"/>
            <person name="Walter F."/>
            <person name="Albersmeier A."/>
            <person name="Kalinowski J."/>
            <person name="Ruckert C."/>
        </authorList>
    </citation>
    <scope>NUCLEOTIDE SEQUENCE</scope>
    <source>
        <strain evidence="2">JCM 3093</strain>
    </source>
</reference>
<sequence>MRASLGPRIARVHVGAGRTGFSTGAGPVGFYASLGGGPRRGSRPSRRSPAQATKEAEAERLLAAFNEITSLHRTEFPGVTPPVAPPVAPVEHAKMLRRHERQALSGLGWFARAERRAARERSRLTANAEAAAWVAEAERERAKVQQELDRGWERLLANDPDALLGTLAEAFDDNEAPAAAVDVQGTEVSLVVLVPGVEAVPERMSGTTQAGNLTLRKLNKTDRAVYHLLLVAGHVLVTLREAFAVAPGIEAARVVALRRVRTDSYGSPQLECLLAGRFQRRSFDGVRWHEADAANVLTDTADELLLDRAPRTGELRPIDVRREPELARLITNVDLDEP</sequence>
<dbReference type="AlphaFoldDB" id="A0AA37F407"/>
<evidence type="ECO:0000313" key="2">
    <source>
        <dbReference type="EMBL" id="GGK62573.1"/>
    </source>
</evidence>
<evidence type="ECO:0000313" key="3">
    <source>
        <dbReference type="Proteomes" id="UP000627984"/>
    </source>
</evidence>
<accession>A0AA37F407</accession>
<gene>
    <name evidence="2" type="ORF">GCM10010126_22410</name>
</gene>
<protein>
    <submittedName>
        <fullName evidence="2">Uncharacterized protein</fullName>
    </submittedName>
</protein>
<organism evidence="2 3">
    <name type="scientific">Planomonospora parontospora</name>
    <dbReference type="NCBI Taxonomy" id="58119"/>
    <lineage>
        <taxon>Bacteria</taxon>
        <taxon>Bacillati</taxon>
        <taxon>Actinomycetota</taxon>
        <taxon>Actinomycetes</taxon>
        <taxon>Streptosporangiales</taxon>
        <taxon>Streptosporangiaceae</taxon>
        <taxon>Planomonospora</taxon>
    </lineage>
</organism>
<evidence type="ECO:0000256" key="1">
    <source>
        <dbReference type="SAM" id="MobiDB-lite"/>
    </source>
</evidence>
<dbReference type="EMBL" id="BMQD01000006">
    <property type="protein sequence ID" value="GGK62573.1"/>
    <property type="molecule type" value="Genomic_DNA"/>
</dbReference>
<comment type="caution">
    <text evidence="2">The sequence shown here is derived from an EMBL/GenBank/DDBJ whole genome shotgun (WGS) entry which is preliminary data.</text>
</comment>
<feature type="region of interest" description="Disordered" evidence="1">
    <location>
        <begin position="32"/>
        <end position="56"/>
    </location>
</feature>
<reference evidence="2" key="2">
    <citation type="submission" date="2022-09" db="EMBL/GenBank/DDBJ databases">
        <authorList>
            <person name="Sun Q."/>
            <person name="Ohkuma M."/>
        </authorList>
    </citation>
    <scope>NUCLEOTIDE SEQUENCE</scope>
    <source>
        <strain evidence="2">JCM 3093</strain>
    </source>
</reference>